<sequence>MKRDGASTGKLPFLSPGTGGRERGETIIFFFPIAVIAGFAVIKFGISFDWYRWIVREDGPVENITALVYGLAFLLALSATVVFYRGQERVPGGLYALFSAGLFTMCMEEISWGQRIFGVQSPEFFRHYNDQQEINLHNFFTRYYLHAFYIVVGFYGSFGSRLLSPRIRGRFSSLMRLIVFDRCLFFYFFPVFAFYLYFDHVSRLEISLFGAPVLFKRYIHAKDQEPAELLLSLGFLLFTAINRYRQSAGPARRRATVYSLPLQEPKNDHKRNKMPLLR</sequence>
<keyword evidence="1" id="KW-1133">Transmembrane helix</keyword>
<comment type="caution">
    <text evidence="2">The sequence shown here is derived from an EMBL/GenBank/DDBJ whole genome shotgun (WGS) entry which is preliminary data.</text>
</comment>
<organism evidence="2 3">
    <name type="scientific">Candidatus Nitrobium versatile</name>
    <dbReference type="NCBI Taxonomy" id="2884831"/>
    <lineage>
        <taxon>Bacteria</taxon>
        <taxon>Pseudomonadati</taxon>
        <taxon>Nitrospirota</taxon>
        <taxon>Nitrospiria</taxon>
        <taxon>Nitrospirales</taxon>
        <taxon>Nitrospiraceae</taxon>
        <taxon>Candidatus Nitrobium</taxon>
    </lineage>
</organism>
<keyword evidence="1" id="KW-0812">Transmembrane</keyword>
<reference evidence="2" key="1">
    <citation type="journal article" date="2021" name="bioRxiv">
        <title>Unraveling nitrogen, sulfur and carbon metabolic pathways and microbial community transcriptional responses to substrate deprivation and toxicity stresses in a bioreactor mimicking anoxic brackish coastal sediment conditions.</title>
        <authorList>
            <person name="Martins P.D."/>
            <person name="Echeveste M.J."/>
            <person name="Arshad A."/>
            <person name="Kurth J."/>
            <person name="Ouboter H."/>
            <person name="Jetten M.S.M."/>
            <person name="Welte C.U."/>
        </authorList>
    </citation>
    <scope>NUCLEOTIDE SEQUENCE</scope>
    <source>
        <strain evidence="2">MAG_39</strain>
    </source>
</reference>
<dbReference type="AlphaFoldDB" id="A0A953LYV0"/>
<evidence type="ECO:0000256" key="1">
    <source>
        <dbReference type="SAM" id="Phobius"/>
    </source>
</evidence>
<reference evidence="2" key="2">
    <citation type="submission" date="2021-08" db="EMBL/GenBank/DDBJ databases">
        <authorList>
            <person name="Dalcin Martins P."/>
        </authorList>
    </citation>
    <scope>NUCLEOTIDE SEQUENCE</scope>
    <source>
        <strain evidence="2">MAG_39</strain>
    </source>
</reference>
<accession>A0A953LYV0</accession>
<feature type="transmembrane region" description="Helical" evidence="1">
    <location>
        <begin position="175"/>
        <end position="198"/>
    </location>
</feature>
<protein>
    <submittedName>
        <fullName evidence="2">Uncharacterized protein</fullName>
    </submittedName>
</protein>
<evidence type="ECO:0000313" key="2">
    <source>
        <dbReference type="EMBL" id="MBZ0154774.1"/>
    </source>
</evidence>
<dbReference type="Proteomes" id="UP000705867">
    <property type="component" value="Unassembled WGS sequence"/>
</dbReference>
<feature type="transmembrane region" description="Helical" evidence="1">
    <location>
        <begin position="93"/>
        <end position="112"/>
    </location>
</feature>
<name>A0A953LYV0_9BACT</name>
<keyword evidence="1" id="KW-0472">Membrane</keyword>
<feature type="transmembrane region" description="Helical" evidence="1">
    <location>
        <begin position="227"/>
        <end position="244"/>
    </location>
</feature>
<evidence type="ECO:0000313" key="3">
    <source>
        <dbReference type="Proteomes" id="UP000705867"/>
    </source>
</evidence>
<feature type="transmembrane region" description="Helical" evidence="1">
    <location>
        <begin position="66"/>
        <end position="86"/>
    </location>
</feature>
<feature type="transmembrane region" description="Helical" evidence="1">
    <location>
        <begin position="27"/>
        <end position="46"/>
    </location>
</feature>
<feature type="transmembrane region" description="Helical" evidence="1">
    <location>
        <begin position="143"/>
        <end position="163"/>
    </location>
</feature>
<dbReference type="EMBL" id="JAIOIV010000012">
    <property type="protein sequence ID" value="MBZ0154774.1"/>
    <property type="molecule type" value="Genomic_DNA"/>
</dbReference>
<proteinExistence type="predicted"/>
<gene>
    <name evidence="2" type="ORF">K8I29_00995</name>
</gene>